<dbReference type="InterPro" id="IPR008979">
    <property type="entry name" value="Galactose-bd-like_sf"/>
</dbReference>
<dbReference type="HOGENOM" id="CLU_036310_0_0_1"/>
<dbReference type="SUPFAM" id="SSF75005">
    <property type="entry name" value="Arabinanase/levansucrase/invertase"/>
    <property type="match status" value="1"/>
</dbReference>
<dbReference type="CDD" id="cd00063">
    <property type="entry name" value="FN3"/>
    <property type="match status" value="1"/>
</dbReference>
<dbReference type="GeneID" id="27906739"/>
<keyword evidence="1" id="KW-0732">Signal</keyword>
<accession>M3B383</accession>
<feature type="chain" id="PRO_5004032012" evidence="1">
    <location>
        <begin position="21"/>
        <end position="561"/>
    </location>
</feature>
<sequence length="561" mass="60707">MFSQLLWSAALTGLARLVQAEFGIAGDLFQLQNTASVNNAKLSWAIVNGANAYRVESTIGEGGSWQTLGTVPGNTFDSYNLAVGSAYTFRVTALNGETEVDKSTAVPLTPYTPLNSYLDYDNTSPSTLRRKSELLVNGVYYQYTYETQTNGSFSRFVEQTSSDGLDFSGDKTVLTSEILCAPANYSCKLERVQFRQHPSSGEFVMWAHYERSQDYGLGWVAVAHIKPGASSMTFAGAFAPNGDDSRDMAFFADGTDAYLVTSTNVNTNNNIYRLSSDWTKVDSFLVQVNAGGHREAPSVIKSNGWYYLFTSGASGWLPSQPQYIAAQAMAGPWGPPTTIGSTSTFGSQSGGVNEFGMGQFAMNADRWSNNWPTKGGPNRQLMLPMGLSAQGGFASCSFYHKAKYSEEAPAGQNVYGIQSGQILSVGKPASSSAGAKDIAFANDGIQTDVDATFVPSSVPFWYQIDLQQAYNISQIDLTTKIVPGSDTFYHYNVTGSSDGKYFSLLLADMHDSVDVGFSVAFATSTEKVRYVRIYVDGIINNVNGNEADWTVGINEVTVYGS</sequence>
<name>M3B383_SPHMS</name>
<dbReference type="SUPFAM" id="SSF49265">
    <property type="entry name" value="Fibronectin type III"/>
    <property type="match status" value="1"/>
</dbReference>
<dbReference type="PANTHER" id="PTHR22925:SF3">
    <property type="entry name" value="GLYCOSYL HYDROLASE FAMILY PROTEIN 43"/>
    <property type="match status" value="1"/>
</dbReference>
<keyword evidence="4" id="KW-1185">Reference proteome</keyword>
<protein>
    <submittedName>
        <fullName evidence="3">Glycoside hydrolase family 43, carbohydrate-binding module family 32 protein</fullName>
    </submittedName>
</protein>
<dbReference type="InterPro" id="IPR000421">
    <property type="entry name" value="FA58C"/>
</dbReference>
<dbReference type="STRING" id="692275.M3B383"/>
<evidence type="ECO:0000256" key="1">
    <source>
        <dbReference type="SAM" id="SignalP"/>
    </source>
</evidence>
<dbReference type="InterPro" id="IPR036116">
    <property type="entry name" value="FN3_sf"/>
</dbReference>
<dbReference type="PANTHER" id="PTHR22925">
    <property type="entry name" value="GLYCOSYL HYDROLASE 43 FAMILY MEMBER"/>
    <property type="match status" value="1"/>
</dbReference>
<keyword evidence="3" id="KW-0378">Hydrolase</keyword>
<dbReference type="AlphaFoldDB" id="M3B383"/>
<dbReference type="OrthoDB" id="9970295at2759"/>
<evidence type="ECO:0000313" key="3">
    <source>
        <dbReference type="EMBL" id="EMF14257.1"/>
    </source>
</evidence>
<dbReference type="Pfam" id="PF00754">
    <property type="entry name" value="F5_F8_type_C"/>
    <property type="match status" value="1"/>
</dbReference>
<dbReference type="Gene3D" id="2.115.10.20">
    <property type="entry name" value="Glycosyl hydrolase domain, family 43"/>
    <property type="match status" value="1"/>
</dbReference>
<evidence type="ECO:0000313" key="4">
    <source>
        <dbReference type="Proteomes" id="UP000016931"/>
    </source>
</evidence>
<dbReference type="Gene3D" id="2.60.120.260">
    <property type="entry name" value="Galactose-binding domain-like"/>
    <property type="match status" value="1"/>
</dbReference>
<proteinExistence type="predicted"/>
<dbReference type="Proteomes" id="UP000016931">
    <property type="component" value="Unassembled WGS sequence"/>
</dbReference>
<dbReference type="OMA" id="NNPNNWY"/>
<dbReference type="InterPro" id="IPR023296">
    <property type="entry name" value="Glyco_hydro_beta-prop_sf"/>
</dbReference>
<organism evidence="3 4">
    <name type="scientific">Sphaerulina musiva (strain SO2202)</name>
    <name type="common">Poplar stem canker fungus</name>
    <name type="synonym">Septoria musiva</name>
    <dbReference type="NCBI Taxonomy" id="692275"/>
    <lineage>
        <taxon>Eukaryota</taxon>
        <taxon>Fungi</taxon>
        <taxon>Dikarya</taxon>
        <taxon>Ascomycota</taxon>
        <taxon>Pezizomycotina</taxon>
        <taxon>Dothideomycetes</taxon>
        <taxon>Dothideomycetidae</taxon>
        <taxon>Mycosphaerellales</taxon>
        <taxon>Mycosphaerellaceae</taxon>
        <taxon>Sphaerulina</taxon>
    </lineage>
</organism>
<evidence type="ECO:0000259" key="2">
    <source>
        <dbReference type="Pfam" id="PF00754"/>
    </source>
</evidence>
<dbReference type="RefSeq" id="XP_016762378.1">
    <property type="nucleotide sequence ID" value="XM_016909602.1"/>
</dbReference>
<gene>
    <name evidence="3" type="ORF">SEPMUDRAFT_62446</name>
</gene>
<dbReference type="eggNOG" id="ENOG502RAYG">
    <property type="taxonomic scope" value="Eukaryota"/>
</dbReference>
<dbReference type="Gene3D" id="2.60.40.10">
    <property type="entry name" value="Immunoglobulins"/>
    <property type="match status" value="1"/>
</dbReference>
<feature type="signal peptide" evidence="1">
    <location>
        <begin position="1"/>
        <end position="20"/>
    </location>
</feature>
<dbReference type="InterPro" id="IPR003961">
    <property type="entry name" value="FN3_dom"/>
</dbReference>
<dbReference type="GO" id="GO:0016787">
    <property type="term" value="F:hydrolase activity"/>
    <property type="evidence" value="ECO:0007669"/>
    <property type="project" value="UniProtKB-KW"/>
</dbReference>
<feature type="domain" description="F5/8 type C" evidence="2">
    <location>
        <begin position="429"/>
        <end position="537"/>
    </location>
</feature>
<dbReference type="InterPro" id="IPR013783">
    <property type="entry name" value="Ig-like_fold"/>
</dbReference>
<dbReference type="SUPFAM" id="SSF49785">
    <property type="entry name" value="Galactose-binding domain-like"/>
    <property type="match status" value="1"/>
</dbReference>
<dbReference type="CDD" id="cd18822">
    <property type="entry name" value="GH43_CtGH43-like"/>
    <property type="match status" value="1"/>
</dbReference>
<reference evidence="3 4" key="1">
    <citation type="journal article" date="2012" name="PLoS Pathog.">
        <title>Diverse lifestyles and strategies of plant pathogenesis encoded in the genomes of eighteen Dothideomycetes fungi.</title>
        <authorList>
            <person name="Ohm R.A."/>
            <person name="Feau N."/>
            <person name="Henrissat B."/>
            <person name="Schoch C.L."/>
            <person name="Horwitz B.A."/>
            <person name="Barry K.W."/>
            <person name="Condon B.J."/>
            <person name="Copeland A.C."/>
            <person name="Dhillon B."/>
            <person name="Glaser F."/>
            <person name="Hesse C.N."/>
            <person name="Kosti I."/>
            <person name="LaButti K."/>
            <person name="Lindquist E.A."/>
            <person name="Lucas S."/>
            <person name="Salamov A.A."/>
            <person name="Bradshaw R.E."/>
            <person name="Ciuffetti L."/>
            <person name="Hamelin R.C."/>
            <person name="Kema G.H.J."/>
            <person name="Lawrence C."/>
            <person name="Scott J.A."/>
            <person name="Spatafora J.W."/>
            <person name="Turgeon B.G."/>
            <person name="de Wit P.J.G.M."/>
            <person name="Zhong S."/>
            <person name="Goodwin S.B."/>
            <person name="Grigoriev I.V."/>
        </authorList>
    </citation>
    <scope>NUCLEOTIDE SEQUENCE [LARGE SCALE GENOMIC DNA]</scope>
    <source>
        <strain evidence="3 4">SO2202</strain>
    </source>
</reference>
<dbReference type="EMBL" id="KB456262">
    <property type="protein sequence ID" value="EMF14257.1"/>
    <property type="molecule type" value="Genomic_DNA"/>
</dbReference>